<evidence type="ECO:0000256" key="1">
    <source>
        <dbReference type="ARBA" id="ARBA00001946"/>
    </source>
</evidence>
<dbReference type="SUPFAM" id="SSF81891">
    <property type="entry name" value="Poly A polymerase C-terminal region-like"/>
    <property type="match status" value="1"/>
</dbReference>
<evidence type="ECO:0000256" key="7">
    <source>
        <dbReference type="ARBA" id="ARBA00022842"/>
    </source>
</evidence>
<dbReference type="GO" id="GO:0004810">
    <property type="term" value="F:CCA tRNA nucleotidyltransferase activity"/>
    <property type="evidence" value="ECO:0007669"/>
    <property type="project" value="UniProtKB-EC"/>
</dbReference>
<dbReference type="Gene3D" id="1.10.3090.10">
    <property type="entry name" value="cca-adding enzyme, domain 2"/>
    <property type="match status" value="1"/>
</dbReference>
<feature type="domain" description="Poly A polymerase head" evidence="10">
    <location>
        <begin position="23"/>
        <end position="143"/>
    </location>
</feature>
<keyword evidence="2 9" id="KW-0808">Transferase</keyword>
<evidence type="ECO:0000256" key="4">
    <source>
        <dbReference type="ARBA" id="ARBA00022695"/>
    </source>
</evidence>
<feature type="domain" description="CCA-adding enzyme C-terminal" evidence="12">
    <location>
        <begin position="295"/>
        <end position="437"/>
    </location>
</feature>
<dbReference type="EMBL" id="QSKF01000006">
    <property type="protein sequence ID" value="RHE39886.1"/>
    <property type="molecule type" value="Genomic_DNA"/>
</dbReference>
<evidence type="ECO:0000256" key="9">
    <source>
        <dbReference type="RuleBase" id="RU003953"/>
    </source>
</evidence>
<comment type="similarity">
    <text evidence="9">Belongs to the tRNA nucleotidyltransferase/poly(A) polymerase family.</text>
</comment>
<evidence type="ECO:0000256" key="2">
    <source>
        <dbReference type="ARBA" id="ARBA00022679"/>
    </source>
</evidence>
<keyword evidence="6" id="KW-0547">Nucleotide-binding</keyword>
<organism evidence="13 14">
    <name type="scientific">Blautia obeum</name>
    <dbReference type="NCBI Taxonomy" id="40520"/>
    <lineage>
        <taxon>Bacteria</taxon>
        <taxon>Bacillati</taxon>
        <taxon>Bacillota</taxon>
        <taxon>Clostridia</taxon>
        <taxon>Lachnospirales</taxon>
        <taxon>Lachnospiraceae</taxon>
        <taxon>Blautia</taxon>
    </lineage>
</organism>
<dbReference type="PANTHER" id="PTHR46173:SF1">
    <property type="entry name" value="CCA TRNA NUCLEOTIDYLTRANSFERASE 1, MITOCHONDRIAL"/>
    <property type="match status" value="1"/>
</dbReference>
<evidence type="ECO:0000313" key="13">
    <source>
        <dbReference type="EMBL" id="RHE39886.1"/>
    </source>
</evidence>
<accession>A0A414J673</accession>
<keyword evidence="4 13" id="KW-0548">Nucleotidyltransferase</keyword>
<dbReference type="SUPFAM" id="SSF81301">
    <property type="entry name" value="Nucleotidyltransferase"/>
    <property type="match status" value="1"/>
</dbReference>
<dbReference type="InterPro" id="IPR006675">
    <property type="entry name" value="HDIG_dom"/>
</dbReference>
<dbReference type="GO" id="GO:0008033">
    <property type="term" value="P:tRNA processing"/>
    <property type="evidence" value="ECO:0007669"/>
    <property type="project" value="UniProtKB-KW"/>
</dbReference>
<dbReference type="Pfam" id="PF01743">
    <property type="entry name" value="PolyA_pol"/>
    <property type="match status" value="1"/>
</dbReference>
<dbReference type="PANTHER" id="PTHR46173">
    <property type="entry name" value="CCA TRNA NUCLEOTIDYLTRANSFERASE 1, MITOCHONDRIAL"/>
    <property type="match status" value="1"/>
</dbReference>
<dbReference type="NCBIfam" id="NF009814">
    <property type="entry name" value="PRK13299.1"/>
    <property type="match status" value="1"/>
</dbReference>
<dbReference type="RefSeq" id="WP_118048926.1">
    <property type="nucleotide sequence ID" value="NZ_CABJFK010000006.1"/>
</dbReference>
<evidence type="ECO:0000313" key="14">
    <source>
        <dbReference type="Proteomes" id="UP000283745"/>
    </source>
</evidence>
<sequence length="441" mass="50868">MKLTIPSNAEKILHILEENGYEAYVVGGCVRDSILGRTPDDWDITTSASPEQVKELFHRTVDTGLQHGTVTVLLDKEGYEVTTYRVDGDYEDGRHPKQVMFTSSLEEDLKRRDFTINAMAYHPVRGLVDLFHGMEDMQAKIIRCVGDPMERFHEDALRILRAVRFSAQLGFTIEKETKNGIRALAPNLKCVSAERIQTELVKLLASPHPDYLRVAYETGITKEFLPEFDRCMETEQNTPHHCYTVGEHILHSMMLIRPDKVLRLTMLLHDIAKPVMRKTDESGRDHFKMHATEGEKMAKTILRRLKFDNDTISKVTRLIRYHDDRPMPEMRSVRHAVNRIGEELFPLYLEVQKADMLAQSEYRREEKAARLQGVTECYHRVLEQKQCVSLKTLAVTGRDLISAGYKPGPELGEILKEMLDHVLEYPQDNDREKLLALLKER</sequence>
<dbReference type="InterPro" id="IPR032828">
    <property type="entry name" value="PolyA_RNA-bd"/>
</dbReference>
<evidence type="ECO:0000259" key="10">
    <source>
        <dbReference type="Pfam" id="PF01743"/>
    </source>
</evidence>
<evidence type="ECO:0000256" key="3">
    <source>
        <dbReference type="ARBA" id="ARBA00022694"/>
    </source>
</evidence>
<evidence type="ECO:0000259" key="11">
    <source>
        <dbReference type="Pfam" id="PF12627"/>
    </source>
</evidence>
<dbReference type="Pfam" id="PF12627">
    <property type="entry name" value="PolyA_pol_RNAbd"/>
    <property type="match status" value="1"/>
</dbReference>
<keyword evidence="7" id="KW-0460">Magnesium</keyword>
<feature type="domain" description="tRNA nucleotidyltransferase/poly(A) polymerase RNA and SrmB- binding" evidence="11">
    <location>
        <begin position="170"/>
        <end position="230"/>
    </location>
</feature>
<reference evidence="13 14" key="1">
    <citation type="submission" date="2018-08" db="EMBL/GenBank/DDBJ databases">
        <title>A genome reference for cultivated species of the human gut microbiota.</title>
        <authorList>
            <person name="Zou Y."/>
            <person name="Xue W."/>
            <person name="Luo G."/>
        </authorList>
    </citation>
    <scope>NUCLEOTIDE SEQUENCE [LARGE SCALE GENOMIC DNA]</scope>
    <source>
        <strain evidence="13 14">AM28-23</strain>
    </source>
</reference>
<dbReference type="InterPro" id="IPR050264">
    <property type="entry name" value="Bact_CCA-adding_enz_type3_sf"/>
</dbReference>
<dbReference type="Gene3D" id="3.30.460.10">
    <property type="entry name" value="Beta Polymerase, domain 2"/>
    <property type="match status" value="1"/>
</dbReference>
<comment type="cofactor">
    <cofactor evidence="1">
        <name>Mg(2+)</name>
        <dbReference type="ChEBI" id="CHEBI:18420"/>
    </cofactor>
</comment>
<comment type="caution">
    <text evidence="13">The sequence shown here is derived from an EMBL/GenBank/DDBJ whole genome shotgun (WGS) entry which is preliminary data.</text>
</comment>
<dbReference type="InterPro" id="IPR032810">
    <property type="entry name" value="CCA-adding_enz_C"/>
</dbReference>
<evidence type="ECO:0000259" key="12">
    <source>
        <dbReference type="Pfam" id="PF13735"/>
    </source>
</evidence>
<dbReference type="Pfam" id="PF13735">
    <property type="entry name" value="tRNA_NucTran2_2"/>
    <property type="match status" value="1"/>
</dbReference>
<evidence type="ECO:0000256" key="6">
    <source>
        <dbReference type="ARBA" id="ARBA00022741"/>
    </source>
</evidence>
<dbReference type="Gene3D" id="1.10.246.80">
    <property type="match status" value="1"/>
</dbReference>
<evidence type="ECO:0000256" key="8">
    <source>
        <dbReference type="ARBA" id="ARBA00022884"/>
    </source>
</evidence>
<dbReference type="NCBIfam" id="TIGR00277">
    <property type="entry name" value="HDIG"/>
    <property type="match status" value="1"/>
</dbReference>
<evidence type="ECO:0000256" key="5">
    <source>
        <dbReference type="ARBA" id="ARBA00022723"/>
    </source>
</evidence>
<dbReference type="InterPro" id="IPR043519">
    <property type="entry name" value="NT_sf"/>
</dbReference>
<keyword evidence="5" id="KW-0479">Metal-binding</keyword>
<dbReference type="GO" id="GO:0000166">
    <property type="term" value="F:nucleotide binding"/>
    <property type="evidence" value="ECO:0007669"/>
    <property type="project" value="UniProtKB-KW"/>
</dbReference>
<dbReference type="GO" id="GO:0046872">
    <property type="term" value="F:metal ion binding"/>
    <property type="evidence" value="ECO:0007669"/>
    <property type="project" value="UniProtKB-KW"/>
</dbReference>
<dbReference type="CDD" id="cd05398">
    <property type="entry name" value="NT_ClassII-CCAase"/>
    <property type="match status" value="1"/>
</dbReference>
<keyword evidence="3" id="KW-0819">tRNA processing</keyword>
<proteinExistence type="inferred from homology"/>
<dbReference type="GO" id="GO:0000049">
    <property type="term" value="F:tRNA binding"/>
    <property type="evidence" value="ECO:0007669"/>
    <property type="project" value="TreeGrafter"/>
</dbReference>
<dbReference type="InterPro" id="IPR002646">
    <property type="entry name" value="PolA_pol_head_dom"/>
</dbReference>
<protein>
    <submittedName>
        <fullName evidence="13">CCA tRNA nucleotidyltransferase</fullName>
        <ecNumber evidence="13">2.7.7.72</ecNumber>
    </submittedName>
</protein>
<dbReference type="EC" id="2.7.7.72" evidence="13"/>
<dbReference type="Proteomes" id="UP000283745">
    <property type="component" value="Unassembled WGS sequence"/>
</dbReference>
<keyword evidence="8 9" id="KW-0694">RNA-binding</keyword>
<name>A0A414J673_9FIRM</name>
<dbReference type="AlphaFoldDB" id="A0A414J673"/>
<gene>
    <name evidence="13" type="ORF">DW740_08980</name>
</gene>